<dbReference type="HOGENOM" id="CLU_3333763_0_0_9"/>
<evidence type="ECO:0000313" key="2">
    <source>
        <dbReference type="Proteomes" id="UP000008845"/>
    </source>
</evidence>
<dbReference type="EMBL" id="CP002644">
    <property type="protein sequence ID" value="AER20099.1"/>
    <property type="molecule type" value="Genomic_DNA"/>
</dbReference>
<dbReference type="KEGG" id="ssk:SSUD12_1831"/>
<proteinExistence type="predicted"/>
<reference evidence="1 2" key="1">
    <citation type="journal article" date="2011" name="BMC Genomics">
        <title>Comparative Genomic Analysis of Streptococcus suis reveals significant genomic diversity among different serotypes.</title>
        <authorList>
            <person name="Zhang A."/>
            <person name="Yang M."/>
            <person name="Hu P."/>
            <person name="Wu J."/>
            <person name="Chen B."/>
            <person name="Hua Y."/>
            <person name="Yu J."/>
            <person name="Chen H."/>
            <person name="Xiao J."/>
            <person name="Jin M."/>
        </authorList>
    </citation>
    <scope>NUCLEOTIDE SEQUENCE [LARGE SCALE GENOMIC DNA]</scope>
    <source>
        <strain evidence="1">D12</strain>
    </source>
</reference>
<dbReference type="Proteomes" id="UP000008845">
    <property type="component" value="Chromosome"/>
</dbReference>
<protein>
    <submittedName>
        <fullName evidence="1">Uncharacterized protein</fullName>
    </submittedName>
</protein>
<organism evidence="1 2">
    <name type="scientific">Streptococcus suis D12</name>
    <dbReference type="NCBI Taxonomy" id="1004952"/>
    <lineage>
        <taxon>Bacteria</taxon>
        <taxon>Bacillati</taxon>
        <taxon>Bacillota</taxon>
        <taxon>Bacilli</taxon>
        <taxon>Lactobacillales</taxon>
        <taxon>Streptococcaceae</taxon>
        <taxon>Streptococcus</taxon>
    </lineage>
</organism>
<name>G7SID1_STRSU</name>
<dbReference type="AlphaFoldDB" id="G7SID1"/>
<sequence length="38" mass="4157">MFTSKAAGITEVRQGEFKQSSGVFEVGNKETEFSLTSK</sequence>
<evidence type="ECO:0000313" key="1">
    <source>
        <dbReference type="EMBL" id="AER20099.1"/>
    </source>
</evidence>
<gene>
    <name evidence="1" type="ORF">SSUD12_1831</name>
</gene>
<accession>G7SID1</accession>